<sequence length="233" mass="25482">MSVLAPDAVEGLFDQIAPIYDDLNDQLSFGLHRIWKRMAVKWSGAKAGDRVLDLCCGSGDLAFLLAKAVGSKGKVIGLDRSQALLAVAADRTRHSASARVIDWQRDDALDLPFPADYFDAATLGYGLRNVPDISTVLQQLQRVLKPGAKAAILDMHRPYAPVLRQFQQFYLDRWVVPAAAARDCAAEYEYIDASLEVFPQGHQQVELAIAAGFQQAKHYELAAGLMGVLVVEA</sequence>
<dbReference type="NCBIfam" id="TIGR01934">
    <property type="entry name" value="MenG_MenH_UbiE"/>
    <property type="match status" value="1"/>
</dbReference>
<evidence type="ECO:0000313" key="6">
    <source>
        <dbReference type="Proteomes" id="UP000267249"/>
    </source>
</evidence>
<comment type="catalytic activity">
    <reaction evidence="4">
        <text>demethylphylloquinol + S-adenosyl-L-methionine = phylloquinol + S-adenosyl-L-homocysteine + H(+)</text>
        <dbReference type="Rhea" id="RHEA:40551"/>
        <dbReference type="ChEBI" id="CHEBI:15378"/>
        <dbReference type="ChEBI" id="CHEBI:28433"/>
        <dbReference type="ChEBI" id="CHEBI:57856"/>
        <dbReference type="ChEBI" id="CHEBI:59789"/>
        <dbReference type="ChEBI" id="CHEBI:87844"/>
        <dbReference type="EC" id="2.1.1.329"/>
    </reaction>
</comment>
<dbReference type="Pfam" id="PF01209">
    <property type="entry name" value="Ubie_methyltran"/>
    <property type="match status" value="1"/>
</dbReference>
<dbReference type="PROSITE" id="PS51608">
    <property type="entry name" value="SAM_MT_UBIE"/>
    <property type="match status" value="1"/>
</dbReference>
<keyword evidence="1 4" id="KW-0489">Methyltransferase</keyword>
<dbReference type="GO" id="GO:0032259">
    <property type="term" value="P:methylation"/>
    <property type="evidence" value="ECO:0007669"/>
    <property type="project" value="UniProtKB-KW"/>
</dbReference>
<keyword evidence="2 4" id="KW-0808">Transferase</keyword>
<dbReference type="EC" id="2.1.1.329" evidence="4"/>
<dbReference type="SUPFAM" id="SSF53335">
    <property type="entry name" value="S-adenosyl-L-methionine-dependent methyltransferases"/>
    <property type="match status" value="1"/>
</dbReference>
<comment type="similarity">
    <text evidence="4">Belongs to the class I-like SAM-binding methyltransferase superfamily. MenG/UbiE family.</text>
</comment>
<dbReference type="Gene3D" id="3.40.50.150">
    <property type="entry name" value="Vaccinia Virus protein VP39"/>
    <property type="match status" value="1"/>
</dbReference>
<evidence type="ECO:0000256" key="3">
    <source>
        <dbReference type="ARBA" id="ARBA00022691"/>
    </source>
</evidence>
<evidence type="ECO:0000313" key="5">
    <source>
        <dbReference type="EMBL" id="AZB73387.1"/>
    </source>
</evidence>
<dbReference type="InterPro" id="IPR032904">
    <property type="entry name" value="MenG"/>
</dbReference>
<dbReference type="HAMAP" id="MF_01813">
    <property type="entry name" value="MenG_UbiE_methyltr"/>
    <property type="match status" value="1"/>
</dbReference>
<dbReference type="Proteomes" id="UP000267249">
    <property type="component" value="Chromosome"/>
</dbReference>
<protein>
    <recommendedName>
        <fullName evidence="4">2-phytyl-1,4-naphtoquinone methyltransferase</fullName>
        <ecNumber evidence="4">2.1.1.329</ecNumber>
    </recommendedName>
    <alternativeName>
        <fullName evidence="4">Demethylphylloquinone methyltransferase</fullName>
    </alternativeName>
</protein>
<dbReference type="AlphaFoldDB" id="A0AAN1QQ88"/>
<dbReference type="GO" id="GO:0042372">
    <property type="term" value="P:phylloquinone biosynthetic process"/>
    <property type="evidence" value="ECO:0007669"/>
    <property type="project" value="UniProtKB-UniRule"/>
</dbReference>
<name>A0AAN1QQ88_SYNEL</name>
<dbReference type="RefSeq" id="WP_208674176.1">
    <property type="nucleotide sequence ID" value="NZ_CP030139.2"/>
</dbReference>
<dbReference type="InterPro" id="IPR004033">
    <property type="entry name" value="UbiE/COQ5_MeTrFase"/>
</dbReference>
<evidence type="ECO:0000256" key="1">
    <source>
        <dbReference type="ARBA" id="ARBA00022603"/>
    </source>
</evidence>
<dbReference type="EMBL" id="CP030139">
    <property type="protein sequence ID" value="AZB73387.1"/>
    <property type="molecule type" value="Genomic_DNA"/>
</dbReference>
<dbReference type="PROSITE" id="PS01183">
    <property type="entry name" value="UBIE_1"/>
    <property type="match status" value="1"/>
</dbReference>
<reference evidence="5 6" key="1">
    <citation type="journal article" date="2018" name="Sci. Rep.">
        <title>Genome Features and Biochemical Characteristics of a Robust, Fast Growing and Naturally Transformable Cyanobacterium Synechococcus elongatus PCC 11801 Isolated from India.</title>
        <authorList>
            <person name="Jaiswal D."/>
            <person name="Sengupta A."/>
            <person name="Sohoni S."/>
            <person name="Sengupta S."/>
            <person name="Phadnavis A.G."/>
            <person name="Pakrasi H.B."/>
            <person name="Wangikar P.P."/>
        </authorList>
    </citation>
    <scope>NUCLEOTIDE SEQUENCE [LARGE SCALE GENOMIC DNA]</scope>
    <source>
        <strain evidence="5 6">PCC 11801</strain>
    </source>
</reference>
<dbReference type="GO" id="GO:0052624">
    <property type="term" value="F:2-phytyl-1,4-naphthoquinone methyltransferase activity"/>
    <property type="evidence" value="ECO:0007669"/>
    <property type="project" value="UniProtKB-EC"/>
</dbReference>
<gene>
    <name evidence="5" type="primary">ubiE</name>
    <name evidence="4" type="synonym">menG</name>
    <name evidence="5" type="ORF">DOP62_12315</name>
</gene>
<comment type="pathway">
    <text evidence="4">Cofactor biosynthesis; phylloquinone biosynthesis.</text>
</comment>
<dbReference type="CDD" id="cd02440">
    <property type="entry name" value="AdoMet_MTases"/>
    <property type="match status" value="1"/>
</dbReference>
<accession>A0AAN1QQ88</accession>
<evidence type="ECO:0000256" key="4">
    <source>
        <dbReference type="HAMAP-Rule" id="MF_01982"/>
    </source>
</evidence>
<dbReference type="HAMAP" id="MF_01982">
    <property type="entry name" value="MenG_phylloquinone_subfam"/>
    <property type="match status" value="1"/>
</dbReference>
<dbReference type="InterPro" id="IPR023576">
    <property type="entry name" value="UbiE/COQ5_MeTrFase_CS"/>
</dbReference>
<proteinExistence type="inferred from homology"/>
<dbReference type="NCBIfam" id="NF001244">
    <property type="entry name" value="PRK00216.1-5"/>
    <property type="match status" value="1"/>
</dbReference>
<evidence type="ECO:0000256" key="2">
    <source>
        <dbReference type="ARBA" id="ARBA00022679"/>
    </source>
</evidence>
<dbReference type="PANTHER" id="PTHR43591:SF24">
    <property type="entry name" value="2-METHOXY-6-POLYPRENYL-1,4-BENZOQUINOL METHYLASE, MITOCHONDRIAL"/>
    <property type="match status" value="1"/>
</dbReference>
<keyword evidence="3 4" id="KW-0949">S-adenosyl-L-methionine</keyword>
<organism evidence="5 6">
    <name type="scientific">Synechococcus elongatus PCC 11801</name>
    <dbReference type="NCBI Taxonomy" id="2219813"/>
    <lineage>
        <taxon>Bacteria</taxon>
        <taxon>Bacillati</taxon>
        <taxon>Cyanobacteriota</taxon>
        <taxon>Cyanophyceae</taxon>
        <taxon>Synechococcales</taxon>
        <taxon>Synechococcaceae</taxon>
        <taxon>Synechococcus</taxon>
    </lineage>
</organism>
<comment type="function">
    <text evidence="4">Methyltransferase required for the conversion of 2-phytyl-1,4-beta-naphthoquinol to phylloquinol.</text>
</comment>
<dbReference type="InterPro" id="IPR029063">
    <property type="entry name" value="SAM-dependent_MTases_sf"/>
</dbReference>
<dbReference type="PANTHER" id="PTHR43591">
    <property type="entry name" value="METHYLTRANSFERASE"/>
    <property type="match status" value="1"/>
</dbReference>